<evidence type="ECO:0000313" key="2">
    <source>
        <dbReference type="Proteomes" id="UP000316628"/>
    </source>
</evidence>
<proteinExistence type="predicted"/>
<organism evidence="1 2">
    <name type="scientific">Saccharothrix saharensis</name>
    <dbReference type="NCBI Taxonomy" id="571190"/>
    <lineage>
        <taxon>Bacteria</taxon>
        <taxon>Bacillati</taxon>
        <taxon>Actinomycetota</taxon>
        <taxon>Actinomycetes</taxon>
        <taxon>Pseudonocardiales</taxon>
        <taxon>Pseudonocardiaceae</taxon>
        <taxon>Saccharothrix</taxon>
    </lineage>
</organism>
<sequence length="136" mass="14643">MLGAGSASATTPASALSAPAPVAANEAGWKYVFIDNSASDYWRCDLGTSCTFQHYDGLGWFLQAGEPGWTNMGAAGFGDQVSSLTNRSPWTMYLWNWTGTCWSLLWTSPPENWGNIAHLDNQTDAISLGMIIPDAC</sequence>
<evidence type="ECO:0008006" key="3">
    <source>
        <dbReference type="Google" id="ProtNLM"/>
    </source>
</evidence>
<reference evidence="1 2" key="1">
    <citation type="submission" date="2019-06" db="EMBL/GenBank/DDBJ databases">
        <title>Sequencing the genomes of 1000 actinobacteria strains.</title>
        <authorList>
            <person name="Klenk H.-P."/>
        </authorList>
    </citation>
    <scope>NUCLEOTIDE SEQUENCE [LARGE SCALE GENOMIC DNA]</scope>
    <source>
        <strain evidence="1 2">DSM 45456</strain>
    </source>
</reference>
<accession>A0A543JRP1</accession>
<name>A0A543JRP1_9PSEU</name>
<evidence type="ECO:0000313" key="1">
    <source>
        <dbReference type="EMBL" id="TQM85512.1"/>
    </source>
</evidence>
<protein>
    <recommendedName>
        <fullName evidence="3">Peptidase inhibitor family I36</fullName>
    </recommendedName>
</protein>
<comment type="caution">
    <text evidence="1">The sequence shown here is derived from an EMBL/GenBank/DDBJ whole genome shotgun (WGS) entry which is preliminary data.</text>
</comment>
<gene>
    <name evidence="1" type="ORF">FHX81_8003</name>
</gene>
<dbReference type="Proteomes" id="UP000316628">
    <property type="component" value="Unassembled WGS sequence"/>
</dbReference>
<keyword evidence="2" id="KW-1185">Reference proteome</keyword>
<dbReference type="AlphaFoldDB" id="A0A543JRP1"/>
<dbReference type="EMBL" id="VFPP01000001">
    <property type="protein sequence ID" value="TQM85512.1"/>
    <property type="molecule type" value="Genomic_DNA"/>
</dbReference>